<proteinExistence type="inferred from homology"/>
<dbReference type="OrthoDB" id="9805855at2"/>
<evidence type="ECO:0000256" key="6">
    <source>
        <dbReference type="ARBA" id="ARBA00023136"/>
    </source>
</evidence>
<reference evidence="9 10" key="1">
    <citation type="submission" date="2016-09" db="EMBL/GenBank/DDBJ databases">
        <title>Rhizobium oryziradicis sp. nov., isolated from the root of rice.</title>
        <authorList>
            <person name="Zhao J."/>
            <person name="Zhang X."/>
        </authorList>
    </citation>
    <scope>NUCLEOTIDE SEQUENCE [LARGE SCALE GENOMIC DNA]</scope>
    <source>
        <strain evidence="9 10">N19</strain>
    </source>
</reference>
<dbReference type="Pfam" id="PF00528">
    <property type="entry name" value="BPD_transp_1"/>
    <property type="match status" value="1"/>
</dbReference>
<keyword evidence="10" id="KW-1185">Reference proteome</keyword>
<dbReference type="AlphaFoldDB" id="A0A1Q8ZUN7"/>
<feature type="transmembrane region" description="Helical" evidence="7">
    <location>
        <begin position="9"/>
        <end position="30"/>
    </location>
</feature>
<evidence type="ECO:0000256" key="5">
    <source>
        <dbReference type="ARBA" id="ARBA00022989"/>
    </source>
</evidence>
<feature type="transmembrane region" description="Helical" evidence="7">
    <location>
        <begin position="177"/>
        <end position="197"/>
    </location>
</feature>
<feature type="transmembrane region" description="Helical" evidence="7">
    <location>
        <begin position="239"/>
        <end position="261"/>
    </location>
</feature>
<keyword evidence="3" id="KW-1003">Cell membrane</keyword>
<name>A0A1Q8ZUN7_9HYPH</name>
<sequence length="314" mass="34282">MIRFIFHRLLMAIPTLVIVAITVFALIRFIPGDPAALMLGDMATPDQVAEMRVELGLDTSLPQQFLVWSGNVLSGDFGQSIVNKEPVLPLVVSRFMVSAEIVIVAVILASLIAVPAGVIAAWRQNSATDLFLIGTATVLLSIPTFWLGLLLLLFFGLKLGWLPVLGYVSLSDNFVSGLLYLVLPIMTLVIHEAGVLIRMARASTLEVLRLDYIAHARAKGLSEQAVLWKHAFKNAFGPTWTMIGLILGNLLGGIAVIETVFTIPGLGRLMVDSIFQRDYPVIQGCLLFVAMSYVVVNLIVDLLYPLFDPRVVAE</sequence>
<comment type="subcellular location">
    <subcellularLocation>
        <location evidence="1 7">Cell membrane</location>
        <topology evidence="1 7">Multi-pass membrane protein</topology>
    </subcellularLocation>
</comment>
<evidence type="ECO:0000256" key="3">
    <source>
        <dbReference type="ARBA" id="ARBA00022475"/>
    </source>
</evidence>
<feature type="transmembrane region" description="Helical" evidence="7">
    <location>
        <begin position="281"/>
        <end position="300"/>
    </location>
</feature>
<dbReference type="SUPFAM" id="SSF161098">
    <property type="entry name" value="MetI-like"/>
    <property type="match status" value="1"/>
</dbReference>
<evidence type="ECO:0000313" key="9">
    <source>
        <dbReference type="EMBL" id="OLP45745.1"/>
    </source>
</evidence>
<organism evidence="9 10">
    <name type="scientific">Rhizobium oryziradicis</name>
    <dbReference type="NCBI Taxonomy" id="1867956"/>
    <lineage>
        <taxon>Bacteria</taxon>
        <taxon>Pseudomonadati</taxon>
        <taxon>Pseudomonadota</taxon>
        <taxon>Alphaproteobacteria</taxon>
        <taxon>Hyphomicrobiales</taxon>
        <taxon>Rhizobiaceae</taxon>
        <taxon>Rhizobium/Agrobacterium group</taxon>
        <taxon>Rhizobium</taxon>
    </lineage>
</organism>
<keyword evidence="2 7" id="KW-0813">Transport</keyword>
<protein>
    <submittedName>
        <fullName evidence="9">Peptide ABC transporter</fullName>
    </submittedName>
</protein>
<keyword evidence="6 7" id="KW-0472">Membrane</keyword>
<comment type="caution">
    <text evidence="9">The sequence shown here is derived from an EMBL/GenBank/DDBJ whole genome shotgun (WGS) entry which is preliminary data.</text>
</comment>
<evidence type="ECO:0000256" key="1">
    <source>
        <dbReference type="ARBA" id="ARBA00004651"/>
    </source>
</evidence>
<dbReference type="GO" id="GO:0055085">
    <property type="term" value="P:transmembrane transport"/>
    <property type="evidence" value="ECO:0007669"/>
    <property type="project" value="InterPro"/>
</dbReference>
<dbReference type="STRING" id="1867956.BJF95_11510"/>
<dbReference type="EMBL" id="MKIM01000024">
    <property type="protein sequence ID" value="OLP45745.1"/>
    <property type="molecule type" value="Genomic_DNA"/>
</dbReference>
<dbReference type="RefSeq" id="WP_075638750.1">
    <property type="nucleotide sequence ID" value="NZ_MKIM01000024.1"/>
</dbReference>
<evidence type="ECO:0000256" key="4">
    <source>
        <dbReference type="ARBA" id="ARBA00022692"/>
    </source>
</evidence>
<comment type="similarity">
    <text evidence="7">Belongs to the binding-protein-dependent transport system permease family.</text>
</comment>
<feature type="transmembrane region" description="Helical" evidence="7">
    <location>
        <begin position="130"/>
        <end position="157"/>
    </location>
</feature>
<feature type="domain" description="ABC transmembrane type-1" evidence="8">
    <location>
        <begin position="95"/>
        <end position="304"/>
    </location>
</feature>
<dbReference type="GO" id="GO:0005886">
    <property type="term" value="C:plasma membrane"/>
    <property type="evidence" value="ECO:0007669"/>
    <property type="project" value="UniProtKB-SubCell"/>
</dbReference>
<dbReference type="PANTHER" id="PTHR43163">
    <property type="entry name" value="DIPEPTIDE TRANSPORT SYSTEM PERMEASE PROTEIN DPPB-RELATED"/>
    <property type="match status" value="1"/>
</dbReference>
<feature type="transmembrane region" description="Helical" evidence="7">
    <location>
        <begin position="95"/>
        <end position="118"/>
    </location>
</feature>
<dbReference type="InterPro" id="IPR000515">
    <property type="entry name" value="MetI-like"/>
</dbReference>
<evidence type="ECO:0000259" key="8">
    <source>
        <dbReference type="PROSITE" id="PS50928"/>
    </source>
</evidence>
<dbReference type="Proteomes" id="UP000186894">
    <property type="component" value="Unassembled WGS sequence"/>
</dbReference>
<evidence type="ECO:0000256" key="7">
    <source>
        <dbReference type="RuleBase" id="RU363032"/>
    </source>
</evidence>
<dbReference type="PROSITE" id="PS50928">
    <property type="entry name" value="ABC_TM1"/>
    <property type="match status" value="1"/>
</dbReference>
<dbReference type="Pfam" id="PF19300">
    <property type="entry name" value="BPD_transp_1_N"/>
    <property type="match status" value="1"/>
</dbReference>
<gene>
    <name evidence="9" type="ORF">BJF95_11510</name>
</gene>
<dbReference type="PANTHER" id="PTHR43163:SF6">
    <property type="entry name" value="DIPEPTIDE TRANSPORT SYSTEM PERMEASE PROTEIN DPPB-RELATED"/>
    <property type="match status" value="1"/>
</dbReference>
<dbReference type="Gene3D" id="1.10.3720.10">
    <property type="entry name" value="MetI-like"/>
    <property type="match status" value="1"/>
</dbReference>
<dbReference type="CDD" id="cd06261">
    <property type="entry name" value="TM_PBP2"/>
    <property type="match status" value="1"/>
</dbReference>
<accession>A0A1Q8ZUN7</accession>
<dbReference type="InterPro" id="IPR045621">
    <property type="entry name" value="BPD_transp_1_N"/>
</dbReference>
<keyword evidence="4 7" id="KW-0812">Transmembrane</keyword>
<dbReference type="InterPro" id="IPR035906">
    <property type="entry name" value="MetI-like_sf"/>
</dbReference>
<evidence type="ECO:0000256" key="2">
    <source>
        <dbReference type="ARBA" id="ARBA00022448"/>
    </source>
</evidence>
<keyword evidence="5 7" id="KW-1133">Transmembrane helix</keyword>
<evidence type="ECO:0000313" key="10">
    <source>
        <dbReference type="Proteomes" id="UP000186894"/>
    </source>
</evidence>